<gene>
    <name evidence="1" type="ORF">MKW94_013779</name>
</gene>
<dbReference type="EMBL" id="JAJJMA010163593">
    <property type="protein sequence ID" value="MCL7036033.1"/>
    <property type="molecule type" value="Genomic_DNA"/>
</dbReference>
<evidence type="ECO:0000313" key="2">
    <source>
        <dbReference type="Proteomes" id="UP001177140"/>
    </source>
</evidence>
<comment type="caution">
    <text evidence="1">The sequence shown here is derived from an EMBL/GenBank/DDBJ whole genome shotgun (WGS) entry which is preliminary data.</text>
</comment>
<name>A0AA41VBY0_PAPNU</name>
<organism evidence="1 2">
    <name type="scientific">Papaver nudicaule</name>
    <name type="common">Iceland poppy</name>
    <dbReference type="NCBI Taxonomy" id="74823"/>
    <lineage>
        <taxon>Eukaryota</taxon>
        <taxon>Viridiplantae</taxon>
        <taxon>Streptophyta</taxon>
        <taxon>Embryophyta</taxon>
        <taxon>Tracheophyta</taxon>
        <taxon>Spermatophyta</taxon>
        <taxon>Magnoliopsida</taxon>
        <taxon>Ranunculales</taxon>
        <taxon>Papaveraceae</taxon>
        <taxon>Papaveroideae</taxon>
        <taxon>Papaver</taxon>
    </lineage>
</organism>
<keyword evidence="2" id="KW-1185">Reference proteome</keyword>
<reference evidence="1" key="1">
    <citation type="submission" date="2022-03" db="EMBL/GenBank/DDBJ databases">
        <title>A functionally conserved STORR gene fusion in Papaver species that diverged 16.8 million years ago.</title>
        <authorList>
            <person name="Catania T."/>
        </authorList>
    </citation>
    <scope>NUCLEOTIDE SEQUENCE</scope>
    <source>
        <strain evidence="1">S-191538</strain>
    </source>
</reference>
<proteinExistence type="predicted"/>
<dbReference type="AlphaFoldDB" id="A0AA41VBY0"/>
<protein>
    <submittedName>
        <fullName evidence="1">Uncharacterized protein</fullName>
    </submittedName>
</protein>
<accession>A0AA41VBY0</accession>
<dbReference type="Proteomes" id="UP001177140">
    <property type="component" value="Unassembled WGS sequence"/>
</dbReference>
<sequence length="109" mass="12902">MEYESASDGNVPFSNFDHMSYIECPTESDDDLPEYDTERKEQLETLTGDVGRFMQLFTNTSRVYMFSNNIFEDVSFHDFKPQMKLDICICFVESMGSFFKDEKWVRELK</sequence>
<evidence type="ECO:0000313" key="1">
    <source>
        <dbReference type="EMBL" id="MCL7036033.1"/>
    </source>
</evidence>